<name>A0ABQ8FJW8_9FUNG</name>
<keyword evidence="4" id="KW-1185">Reference proteome</keyword>
<feature type="region of interest" description="Disordered" evidence="2">
    <location>
        <begin position="59"/>
        <end position="105"/>
    </location>
</feature>
<proteinExistence type="predicted"/>
<feature type="coiled-coil region" evidence="1">
    <location>
        <begin position="729"/>
        <end position="813"/>
    </location>
</feature>
<organism evidence="3 4">
    <name type="scientific">Batrachochytrium salamandrivorans</name>
    <dbReference type="NCBI Taxonomy" id="1357716"/>
    <lineage>
        <taxon>Eukaryota</taxon>
        <taxon>Fungi</taxon>
        <taxon>Fungi incertae sedis</taxon>
        <taxon>Chytridiomycota</taxon>
        <taxon>Chytridiomycota incertae sedis</taxon>
        <taxon>Chytridiomycetes</taxon>
        <taxon>Rhizophydiales</taxon>
        <taxon>Rhizophydiales incertae sedis</taxon>
        <taxon>Batrachochytrium</taxon>
    </lineage>
</organism>
<feature type="coiled-coil region" evidence="1">
    <location>
        <begin position="640"/>
        <end position="702"/>
    </location>
</feature>
<dbReference type="PANTHER" id="PTHR46515:SF1">
    <property type="entry name" value="TATA ELEMENT MODULATORY FACTOR"/>
    <property type="match status" value="1"/>
</dbReference>
<evidence type="ECO:0008006" key="5">
    <source>
        <dbReference type="Google" id="ProtNLM"/>
    </source>
</evidence>
<reference evidence="3 4" key="1">
    <citation type="submission" date="2021-02" db="EMBL/GenBank/DDBJ databases">
        <title>Variation within the Batrachochytrium salamandrivorans European outbreak.</title>
        <authorList>
            <person name="Kelly M."/>
            <person name="Pasmans F."/>
            <person name="Shea T.P."/>
            <person name="Munoz J.F."/>
            <person name="Carranza S."/>
            <person name="Cuomo C.A."/>
            <person name="Martel A."/>
        </authorList>
    </citation>
    <scope>NUCLEOTIDE SEQUENCE [LARGE SCALE GENOMIC DNA]</scope>
    <source>
        <strain evidence="3 4">AMFP18/2</strain>
    </source>
</reference>
<feature type="region of interest" description="Disordered" evidence="2">
    <location>
        <begin position="140"/>
        <end position="159"/>
    </location>
</feature>
<dbReference type="EMBL" id="JAFCIX010000063">
    <property type="protein sequence ID" value="KAH6599576.1"/>
    <property type="molecule type" value="Genomic_DNA"/>
</dbReference>
<dbReference type="InterPro" id="IPR052602">
    <property type="entry name" value="Growth_transcription_reg"/>
</dbReference>
<evidence type="ECO:0000313" key="4">
    <source>
        <dbReference type="Proteomes" id="UP001648503"/>
    </source>
</evidence>
<dbReference type="Proteomes" id="UP001648503">
    <property type="component" value="Unassembled WGS sequence"/>
</dbReference>
<evidence type="ECO:0000256" key="2">
    <source>
        <dbReference type="SAM" id="MobiDB-lite"/>
    </source>
</evidence>
<comment type="caution">
    <text evidence="3">The sequence shown here is derived from an EMBL/GenBank/DDBJ whole genome shotgun (WGS) entry which is preliminary data.</text>
</comment>
<protein>
    <recommendedName>
        <fullName evidence="5">TATA element modulatory factor 1 TATA binding domain-containing protein</fullName>
    </recommendedName>
</protein>
<feature type="coiled-coil region" evidence="1">
    <location>
        <begin position="521"/>
        <end position="573"/>
    </location>
</feature>
<dbReference type="PANTHER" id="PTHR46515">
    <property type="entry name" value="TATA ELEMENT MODULATORY FACTOR TMF1"/>
    <property type="match status" value="1"/>
</dbReference>
<feature type="compositionally biased region" description="Polar residues" evidence="2">
    <location>
        <begin position="93"/>
        <end position="105"/>
    </location>
</feature>
<sequence>MSNWFASLASGEGVAALSNLVQQAVSTVESGIDKVLDIQPDENSAQSLAKLSEFGFKGSNYDKNPKPASPITTDSWNAAEDPPASKQTHTHMFDQQKQPSKSTETIPKRQDDFFMDIFGGIVSSSSSALTPTAQIDKTPSLSTSAKIDTQSNTKPTLKTPLVSSNLESFKNPFLSTRRLQKRVSLTSGVPKPIDQSNSDASTKVIPAADLESNDKTVDGPLINGSDGLFNKTTSQLISPTDLENLRTNNNSDSVISKAASVDESPVMEQSVSLDSKTVIHAVDDIDDKIFETSIVETPDNIDRKPHKELIGLVESTATGQLVDQAKDLEALEQKHIEPSHMDYVKPASIPVEHTDKDHAYDQILKVNLQLDAETTKRDSFGVESETHTATDSSADVMHSSIQMIDSDGIVVADKLPTPITEPVETISLAHVAKSESRSITTEVLSDQGSDDGKSLQSYTQNVDSGVISESIVDHMKEDINQSRLSTTNQVLMDQLDHSDLPCIPEPLAIPSLSPLAVNKIHAEMNARIIELQTELDDARRSALHESTALQSVVDALRERTSTLESQILTLQNERDLGLGSHIKNSSSDDRLNGITRALRDKEESVKGLLAEGEILSKEILKANTTIKRLRTVETDLGKEIKETQKRLDVCIAELKQVKDNLSKVTDSEKKLSAKVRELESRNDQQLKQKLQLEKEVVSTREKCTEIQDLFEASVKELNDLRNQEHDIKIAAKTEVLETEMRENTQLREQLDTLRKEAGEIEEALHKDVYDLRTDLAKAQDAFGWKEDNYQREIDALNQRLQSTEARCEDLTATMQDSTEPLLHQIHSLQSQYNQGLSKWEHVERSYMQRLQDAETQRSEAVDREGTLKDGPLSWYATI</sequence>
<evidence type="ECO:0000256" key="1">
    <source>
        <dbReference type="SAM" id="Coils"/>
    </source>
</evidence>
<accession>A0ABQ8FJW8</accession>
<evidence type="ECO:0000313" key="3">
    <source>
        <dbReference type="EMBL" id="KAH6599576.1"/>
    </source>
</evidence>
<keyword evidence="1" id="KW-0175">Coiled coil</keyword>
<gene>
    <name evidence="3" type="ORF">BASA50_002918</name>
</gene>